<dbReference type="InterPro" id="IPR007657">
    <property type="entry name" value="Glycosyltransferase_61"/>
</dbReference>
<feature type="signal peptide" evidence="4">
    <location>
        <begin position="1"/>
        <end position="18"/>
    </location>
</feature>
<keyword evidence="7" id="KW-1185">Reference proteome</keyword>
<feature type="domain" description="Glycosyltransferase 61 catalytic" evidence="5">
    <location>
        <begin position="552"/>
        <end position="653"/>
    </location>
</feature>
<comment type="caution">
    <text evidence="6">The sequence shown here is derived from an EMBL/GenBank/DDBJ whole genome shotgun (WGS) entry which is preliminary data.</text>
</comment>
<dbReference type="AlphaFoldDB" id="A0A7J6LG39"/>
<keyword evidence="1" id="KW-0328">Glycosyltransferase</keyword>
<evidence type="ECO:0000256" key="1">
    <source>
        <dbReference type="ARBA" id="ARBA00022676"/>
    </source>
</evidence>
<reference evidence="6 7" key="1">
    <citation type="submission" date="2020-04" db="EMBL/GenBank/DDBJ databases">
        <title>Perkinsus chesapeaki whole genome sequence.</title>
        <authorList>
            <person name="Bogema D.R."/>
        </authorList>
    </citation>
    <scope>NUCLEOTIDE SEQUENCE [LARGE SCALE GENOMIC DNA]</scope>
    <source>
        <strain evidence="6">ATCC PRA-425</strain>
    </source>
</reference>
<dbReference type="PANTHER" id="PTHR20961">
    <property type="entry name" value="GLYCOSYLTRANSFERASE"/>
    <property type="match status" value="1"/>
</dbReference>
<evidence type="ECO:0000313" key="7">
    <source>
        <dbReference type="Proteomes" id="UP000591131"/>
    </source>
</evidence>
<dbReference type="OrthoDB" id="529273at2759"/>
<evidence type="ECO:0000256" key="4">
    <source>
        <dbReference type="SAM" id="SignalP"/>
    </source>
</evidence>
<proteinExistence type="predicted"/>
<sequence length="742" mass="83980">MSFMLGLALINLWVLERGDLQGSLKEASAKLRSALELSEKAAKAYEETTRKKYMEHERDQSDQIGIRNVRVPQSRVPVVTVTATLGAPSNSAPQPTINDDLRATSLAVRKEAGEMKHWQSESNLREVQREELQCSQGEREGISVDARGQRYKRFNSTKVSSANALWCYSSSCDRDHRWFKLEAALHHCTNLNDRCAGVQCAFHLEGERCFVKEGRKALQHLQDISEEPSQFYLKCSPISAGDQLSRSIAPARYDYLPSNDSCMNLKLEQVFNPLLTMIPFKEQEKDPDCRLIDTTYYDNFFQTAYRLCDGVTSKLFCATDNNPFHPVAADNANLCWGEHLHLSSQLAQKAHRLKHREWMSGTQEAYFNYRPGFLSGQCDRHVETPDIDGLFTGNFVRDLIESATWKNVLPNPVRVLEGPTVLTWRESNGKREDQNLWHSYMHYLNVYQALSVFGIEPGPRVRVIFLDNNIKVWHTELMSSIAGEVMTLGDLPQEKILLRGPVIIAPSMHNTPFQANHYEVAISKSSATQRTYIMHLSPQELTCRAFIAVGCTHPMRAPVGLAYTILAHYGLLGKPVDTHSVKVLFLARRGSVTRQVSNEEDLIAMLEKDSGVTVTALDFAGMSVREQIMTISSHDILITPHGAGATYVTFLPKYGGYLELWHDRQAHPNECPVWCLFNHLALWSGLRHVDNWNPPQSYGFGSRSFPVDLETLSLQYTELVDRVRRSKQLFIQAMCPSGRVSP</sequence>
<dbReference type="Pfam" id="PF04577">
    <property type="entry name" value="Glyco_transf_61"/>
    <property type="match status" value="1"/>
</dbReference>
<dbReference type="EMBL" id="JAAPAO010000503">
    <property type="protein sequence ID" value="KAF4658232.1"/>
    <property type="molecule type" value="Genomic_DNA"/>
</dbReference>
<name>A0A7J6LG39_PERCH</name>
<keyword evidence="4" id="KW-0732">Signal</keyword>
<evidence type="ECO:0000313" key="6">
    <source>
        <dbReference type="EMBL" id="KAF4658232.1"/>
    </source>
</evidence>
<evidence type="ECO:0000259" key="5">
    <source>
        <dbReference type="Pfam" id="PF04577"/>
    </source>
</evidence>
<organism evidence="6 7">
    <name type="scientific">Perkinsus chesapeaki</name>
    <name type="common">Clam parasite</name>
    <name type="synonym">Perkinsus andrewsi</name>
    <dbReference type="NCBI Taxonomy" id="330153"/>
    <lineage>
        <taxon>Eukaryota</taxon>
        <taxon>Sar</taxon>
        <taxon>Alveolata</taxon>
        <taxon>Perkinsozoa</taxon>
        <taxon>Perkinsea</taxon>
        <taxon>Perkinsida</taxon>
        <taxon>Perkinsidae</taxon>
        <taxon>Perkinsus</taxon>
    </lineage>
</organism>
<dbReference type="Proteomes" id="UP000591131">
    <property type="component" value="Unassembled WGS sequence"/>
</dbReference>
<dbReference type="InterPro" id="IPR049625">
    <property type="entry name" value="Glyco_transf_61_cat"/>
</dbReference>
<feature type="chain" id="PRO_5029547213" description="Glycosyltransferase 61 catalytic domain-containing protein" evidence="4">
    <location>
        <begin position="19"/>
        <end position="742"/>
    </location>
</feature>
<dbReference type="GO" id="GO:0016757">
    <property type="term" value="F:glycosyltransferase activity"/>
    <property type="evidence" value="ECO:0007669"/>
    <property type="project" value="UniProtKB-KW"/>
</dbReference>
<evidence type="ECO:0000256" key="3">
    <source>
        <dbReference type="ARBA" id="ARBA00023180"/>
    </source>
</evidence>
<protein>
    <recommendedName>
        <fullName evidence="5">Glycosyltransferase 61 catalytic domain-containing protein</fullName>
    </recommendedName>
</protein>
<keyword evidence="2" id="KW-0808">Transferase</keyword>
<evidence type="ECO:0000256" key="2">
    <source>
        <dbReference type="ARBA" id="ARBA00022679"/>
    </source>
</evidence>
<keyword evidence="3" id="KW-0325">Glycoprotein</keyword>
<accession>A0A7J6LG39</accession>
<gene>
    <name evidence="6" type="ORF">FOL47_008112</name>
</gene>